<dbReference type="InterPro" id="IPR029024">
    <property type="entry name" value="TerB-like"/>
</dbReference>
<sequence>MAGYYLYISMKQKKESNPLNIRKVGLLDKISLFGGDFEYWHCPSCQGKIIISKVGDHECPFCNISITLLNCSECQEENLLITGSKVSCGSCDYVFNNKKISKQNKKIKGVNRMNTLPKHWKDEHVISCLVRNMMVIDNNVSDEEMGWMNKTIEEYTAEGTDLFGVWDDVDDYLVQLFDEDRGKYVVTVTDCEDYIAKHYNDDQKNKLITTLMNMAAQDNVVEYSEFLMLESAMHKWFPGSLDQMVDAMRNNGIKVITDSNLTSEEATQQQQEDEKWTIIHDLAVFYNYFANLADGTMKKEEMTIISDIMPKWKFIIDDVAYGLSCNNPANLEEVMNLAYDEIYGKDGSNDPMKRVNQSQKNFVDYYNKGGILNG</sequence>
<gene>
    <name evidence="1" type="ORF">METZ01_LOCUS217166</name>
</gene>
<proteinExistence type="predicted"/>
<dbReference type="Gene3D" id="1.10.3680.10">
    <property type="entry name" value="TerB-like"/>
    <property type="match status" value="1"/>
</dbReference>
<feature type="non-terminal residue" evidence="1">
    <location>
        <position position="374"/>
    </location>
</feature>
<accession>A0A382FNW4</accession>
<dbReference type="AlphaFoldDB" id="A0A382FNW4"/>
<evidence type="ECO:0000313" key="1">
    <source>
        <dbReference type="EMBL" id="SVB64312.1"/>
    </source>
</evidence>
<dbReference type="SUPFAM" id="SSF158682">
    <property type="entry name" value="TerB-like"/>
    <property type="match status" value="1"/>
</dbReference>
<reference evidence="1" key="1">
    <citation type="submission" date="2018-05" db="EMBL/GenBank/DDBJ databases">
        <authorList>
            <person name="Lanie J.A."/>
            <person name="Ng W.-L."/>
            <person name="Kazmierczak K.M."/>
            <person name="Andrzejewski T.M."/>
            <person name="Davidsen T.M."/>
            <person name="Wayne K.J."/>
            <person name="Tettelin H."/>
            <person name="Glass J.I."/>
            <person name="Rusch D."/>
            <person name="Podicherti R."/>
            <person name="Tsui H.-C.T."/>
            <person name="Winkler M.E."/>
        </authorList>
    </citation>
    <scope>NUCLEOTIDE SEQUENCE</scope>
</reference>
<organism evidence="1">
    <name type="scientific">marine metagenome</name>
    <dbReference type="NCBI Taxonomy" id="408172"/>
    <lineage>
        <taxon>unclassified sequences</taxon>
        <taxon>metagenomes</taxon>
        <taxon>ecological metagenomes</taxon>
    </lineage>
</organism>
<dbReference type="EMBL" id="UINC01050852">
    <property type="protein sequence ID" value="SVB64312.1"/>
    <property type="molecule type" value="Genomic_DNA"/>
</dbReference>
<protein>
    <submittedName>
        <fullName evidence="1">Uncharacterized protein</fullName>
    </submittedName>
</protein>
<name>A0A382FNW4_9ZZZZ</name>